<dbReference type="Gene3D" id="3.30.310.130">
    <property type="entry name" value="Ubiquitin-related"/>
    <property type="match status" value="1"/>
</dbReference>
<evidence type="ECO:0000256" key="3">
    <source>
        <dbReference type="ARBA" id="ARBA00022801"/>
    </source>
</evidence>
<dbReference type="AlphaFoldDB" id="A0AAD8KI21"/>
<sequence>MAEVNDLNINKKWSKKNDRFELNWDVLLDDAPYDDIIISNRPSTPTPTHHHHLHHTNYNNNEYQTLTDVQLRNKISNFKDHIKSLGPKCKDNGDKLKATLRRLEAESSRRTNIIPAHKEQRIKQLSDQTDNNNNNNNNDDDDRKDTTTTTKQDQKAFASLKFAAIFSNKIDQLERTVGKETPFFNPRQGRKPSRLSKQLSSRSKQFKCPTTLYKISDTDKQLIRSATSPLRPFFTDRTPAPDHKDHTLTNLKPKAPSSYHLLDEDIDDIEDPYVSKNTTLCAEKLSDCMKDVQVYYPSRDDRDPVEVVYTDMECLAPEACLSSTIMNFYIRYLQQSSAENRTCNYHLFNTYFYNKLQKLNYRGDSFLKFRKWWKGINIFEKAYILFPVHQSAHWSLGIICIPTKVDELGPIVLHLDSLGLHNTSSIFDEIRRFLKEEWSYLRNSEVPLELYIQDEIWENLDHRITNRKVQVPQQRNAYDCGLFVLHYMERFIKEAPERLSEKDLSMFGKKWFLPEEASNLRVRMHNLLVQEFNNAKDKEAILSSKC</sequence>
<evidence type="ECO:0000313" key="7">
    <source>
        <dbReference type="EMBL" id="KAK1420010.1"/>
    </source>
</evidence>
<dbReference type="Pfam" id="PF02902">
    <property type="entry name" value="Peptidase_C48"/>
    <property type="match status" value="1"/>
</dbReference>
<evidence type="ECO:0000256" key="1">
    <source>
        <dbReference type="ARBA" id="ARBA00005234"/>
    </source>
</evidence>
<feature type="domain" description="Ubiquitin-like protease family profile" evidence="6">
    <location>
        <begin position="305"/>
        <end position="491"/>
    </location>
</feature>
<evidence type="ECO:0000256" key="5">
    <source>
        <dbReference type="SAM" id="MobiDB-lite"/>
    </source>
</evidence>
<name>A0AAD8KI21_TARER</name>
<evidence type="ECO:0000313" key="8">
    <source>
        <dbReference type="Proteomes" id="UP001229421"/>
    </source>
</evidence>
<dbReference type="SUPFAM" id="SSF54001">
    <property type="entry name" value="Cysteine proteinases"/>
    <property type="match status" value="1"/>
</dbReference>
<accession>A0AAD8KI21</accession>
<feature type="region of interest" description="Disordered" evidence="5">
    <location>
        <begin position="103"/>
        <end position="150"/>
    </location>
</feature>
<dbReference type="PANTHER" id="PTHR46915:SF2">
    <property type="entry name" value="UBIQUITIN-LIKE PROTEASE 4"/>
    <property type="match status" value="1"/>
</dbReference>
<evidence type="ECO:0000256" key="4">
    <source>
        <dbReference type="ARBA" id="ARBA00022807"/>
    </source>
</evidence>
<dbReference type="Gene3D" id="1.10.418.20">
    <property type="match status" value="1"/>
</dbReference>
<evidence type="ECO:0000256" key="2">
    <source>
        <dbReference type="ARBA" id="ARBA00022670"/>
    </source>
</evidence>
<dbReference type="GO" id="GO:0016926">
    <property type="term" value="P:protein desumoylation"/>
    <property type="evidence" value="ECO:0007669"/>
    <property type="project" value="UniProtKB-ARBA"/>
</dbReference>
<dbReference type="Proteomes" id="UP001229421">
    <property type="component" value="Unassembled WGS sequence"/>
</dbReference>
<keyword evidence="3" id="KW-0378">Hydrolase</keyword>
<dbReference type="PROSITE" id="PS50600">
    <property type="entry name" value="ULP_PROTEASE"/>
    <property type="match status" value="1"/>
</dbReference>
<feature type="region of interest" description="Disordered" evidence="5">
    <location>
        <begin position="179"/>
        <end position="203"/>
    </location>
</feature>
<dbReference type="GO" id="GO:0006508">
    <property type="term" value="P:proteolysis"/>
    <property type="evidence" value="ECO:0007669"/>
    <property type="project" value="UniProtKB-KW"/>
</dbReference>
<dbReference type="GO" id="GO:0008234">
    <property type="term" value="F:cysteine-type peptidase activity"/>
    <property type="evidence" value="ECO:0007669"/>
    <property type="project" value="UniProtKB-KW"/>
</dbReference>
<proteinExistence type="inferred from homology"/>
<keyword evidence="4" id="KW-0788">Thiol protease</keyword>
<evidence type="ECO:0000259" key="6">
    <source>
        <dbReference type="PROSITE" id="PS50600"/>
    </source>
</evidence>
<comment type="similarity">
    <text evidence="1">Belongs to the peptidase C48 family.</text>
</comment>
<dbReference type="InterPro" id="IPR038765">
    <property type="entry name" value="Papain-like_cys_pep_sf"/>
</dbReference>
<organism evidence="7 8">
    <name type="scientific">Tagetes erecta</name>
    <name type="common">African marigold</name>
    <dbReference type="NCBI Taxonomy" id="13708"/>
    <lineage>
        <taxon>Eukaryota</taxon>
        <taxon>Viridiplantae</taxon>
        <taxon>Streptophyta</taxon>
        <taxon>Embryophyta</taxon>
        <taxon>Tracheophyta</taxon>
        <taxon>Spermatophyta</taxon>
        <taxon>Magnoliopsida</taxon>
        <taxon>eudicotyledons</taxon>
        <taxon>Gunneridae</taxon>
        <taxon>Pentapetalae</taxon>
        <taxon>asterids</taxon>
        <taxon>campanulids</taxon>
        <taxon>Asterales</taxon>
        <taxon>Asteraceae</taxon>
        <taxon>Asteroideae</taxon>
        <taxon>Heliantheae alliance</taxon>
        <taxon>Tageteae</taxon>
        <taxon>Tagetes</taxon>
    </lineage>
</organism>
<dbReference type="InterPro" id="IPR003653">
    <property type="entry name" value="Peptidase_C48_C"/>
</dbReference>
<dbReference type="PANTHER" id="PTHR46915">
    <property type="entry name" value="UBIQUITIN-LIKE PROTEASE 4-RELATED"/>
    <property type="match status" value="1"/>
</dbReference>
<comment type="caution">
    <text evidence="7">The sequence shown here is derived from an EMBL/GenBank/DDBJ whole genome shotgun (WGS) entry which is preliminary data.</text>
</comment>
<keyword evidence="8" id="KW-1185">Reference proteome</keyword>
<gene>
    <name evidence="7" type="ORF">QVD17_29509</name>
</gene>
<keyword evidence="2" id="KW-0645">Protease</keyword>
<feature type="compositionally biased region" description="Low complexity" evidence="5">
    <location>
        <begin position="127"/>
        <end position="137"/>
    </location>
</feature>
<protein>
    <recommendedName>
        <fullName evidence="6">Ubiquitin-like protease family profile domain-containing protein</fullName>
    </recommendedName>
</protein>
<reference evidence="7" key="1">
    <citation type="journal article" date="2023" name="bioRxiv">
        <title>Improved chromosome-level genome assembly for marigold (Tagetes erecta).</title>
        <authorList>
            <person name="Jiang F."/>
            <person name="Yuan L."/>
            <person name="Wang S."/>
            <person name="Wang H."/>
            <person name="Xu D."/>
            <person name="Wang A."/>
            <person name="Fan W."/>
        </authorList>
    </citation>
    <scope>NUCLEOTIDE SEQUENCE</scope>
    <source>
        <strain evidence="7">WSJ</strain>
        <tissue evidence="7">Leaf</tissue>
    </source>
</reference>
<dbReference type="EMBL" id="JAUHHV010000007">
    <property type="protein sequence ID" value="KAK1420010.1"/>
    <property type="molecule type" value="Genomic_DNA"/>
</dbReference>